<reference evidence="2 3" key="1">
    <citation type="submission" date="2024-09" db="EMBL/GenBank/DDBJ databases">
        <authorList>
            <person name="Lee S.D."/>
        </authorList>
    </citation>
    <scope>NUCLEOTIDE SEQUENCE [LARGE SCALE GENOMIC DNA]</scope>
    <source>
        <strain evidence="2 3">N8-3</strain>
    </source>
</reference>
<dbReference type="Proteomes" id="UP001592531">
    <property type="component" value="Unassembled WGS sequence"/>
</dbReference>
<comment type="caution">
    <text evidence="2">The sequence shown here is derived from an EMBL/GenBank/DDBJ whole genome shotgun (WGS) entry which is preliminary data.</text>
</comment>
<name>A0ABV6VPU8_9ACTN</name>
<dbReference type="EMBL" id="JBHFAB010000002">
    <property type="protein sequence ID" value="MFC1415769.1"/>
    <property type="molecule type" value="Genomic_DNA"/>
</dbReference>
<proteinExistence type="predicted"/>
<keyword evidence="3" id="KW-1185">Reference proteome</keyword>
<dbReference type="InterPro" id="IPR009057">
    <property type="entry name" value="Homeodomain-like_sf"/>
</dbReference>
<evidence type="ECO:0000313" key="3">
    <source>
        <dbReference type="Proteomes" id="UP001592531"/>
    </source>
</evidence>
<dbReference type="Gene3D" id="1.10.357.10">
    <property type="entry name" value="Tetracycline Repressor, domain 2"/>
    <property type="match status" value="1"/>
</dbReference>
<dbReference type="RefSeq" id="WP_380532034.1">
    <property type="nucleotide sequence ID" value="NZ_JBHFAB010000002.1"/>
</dbReference>
<protein>
    <submittedName>
        <fullName evidence="2">TetR/AcrR family transcriptional regulator</fullName>
    </submittedName>
</protein>
<evidence type="ECO:0000256" key="1">
    <source>
        <dbReference type="SAM" id="MobiDB-lite"/>
    </source>
</evidence>
<feature type="compositionally biased region" description="Basic and acidic residues" evidence="1">
    <location>
        <begin position="1"/>
        <end position="11"/>
    </location>
</feature>
<dbReference type="SUPFAM" id="SSF46689">
    <property type="entry name" value="Homeodomain-like"/>
    <property type="match status" value="1"/>
</dbReference>
<feature type="region of interest" description="Disordered" evidence="1">
    <location>
        <begin position="1"/>
        <end position="25"/>
    </location>
</feature>
<gene>
    <name evidence="2" type="ORF">ACEZDE_03785</name>
</gene>
<sequence length="221" mass="24224">MEQDLEHDPEGRAGGGYRRSTGTKRGEARRRDLLDRVIRDVAVNGLVDFSLRRAARAADTTHKVLLYHFDGVDDLLRQVVVELRGRRIDGALAAAQGPEHASLADRVRSMWPVLTSDDSGQLALDQAIGLAMYDADRYGELGRGSSALYLPALLSICPEEWSDRRKQEVASMVLAVLRGFLVHWRTGGSLDGVETGFAALVRALEREQAADEPFADGPSVD</sequence>
<organism evidence="2 3">
    <name type="scientific">Streptacidiphilus cavernicola</name>
    <dbReference type="NCBI Taxonomy" id="3342716"/>
    <lineage>
        <taxon>Bacteria</taxon>
        <taxon>Bacillati</taxon>
        <taxon>Actinomycetota</taxon>
        <taxon>Actinomycetes</taxon>
        <taxon>Kitasatosporales</taxon>
        <taxon>Streptomycetaceae</taxon>
        <taxon>Streptacidiphilus</taxon>
    </lineage>
</organism>
<accession>A0ABV6VPU8</accession>
<evidence type="ECO:0000313" key="2">
    <source>
        <dbReference type="EMBL" id="MFC1415769.1"/>
    </source>
</evidence>